<protein>
    <submittedName>
        <fullName evidence="2 3">Uncharacterized protein</fullName>
    </submittedName>
</protein>
<evidence type="ECO:0000313" key="2">
    <source>
        <dbReference type="EMBL" id="EKX47268.1"/>
    </source>
</evidence>
<dbReference type="GeneID" id="17303923"/>
<organism evidence="2">
    <name type="scientific">Guillardia theta (strain CCMP2712)</name>
    <name type="common">Cryptophyte</name>
    <dbReference type="NCBI Taxonomy" id="905079"/>
    <lineage>
        <taxon>Eukaryota</taxon>
        <taxon>Cryptophyceae</taxon>
        <taxon>Pyrenomonadales</taxon>
        <taxon>Geminigeraceae</taxon>
        <taxon>Guillardia</taxon>
    </lineage>
</organism>
<feature type="region of interest" description="Disordered" evidence="1">
    <location>
        <begin position="1"/>
        <end position="27"/>
    </location>
</feature>
<dbReference type="EnsemblProtists" id="EKX47268">
    <property type="protein sequence ID" value="EKX47268"/>
    <property type="gene ID" value="GUITHDRAFT_106718"/>
</dbReference>
<proteinExistence type="predicted"/>
<reference evidence="3" key="3">
    <citation type="submission" date="2015-06" db="UniProtKB">
        <authorList>
            <consortium name="EnsemblProtists"/>
        </authorList>
    </citation>
    <scope>IDENTIFICATION</scope>
</reference>
<dbReference type="HOGENOM" id="CLU_2077570_0_0_1"/>
<dbReference type="RefSeq" id="XP_005834248.1">
    <property type="nucleotide sequence ID" value="XM_005834191.1"/>
</dbReference>
<feature type="compositionally biased region" description="Polar residues" evidence="1">
    <location>
        <begin position="1"/>
        <end position="11"/>
    </location>
</feature>
<sequence length="118" mass="12860">MSESLPKQASSRVDGVQNFGTDDNWPETRNKKIRHLAKKDPLASGVEDVSQIHLQYIRELLLCFSKKISERFSPAVNEAGRQVLFFSCERSDSGEVESLADVAATASSSGPTSTTLSA</sequence>
<dbReference type="EMBL" id="JH992990">
    <property type="protein sequence ID" value="EKX47268.1"/>
    <property type="molecule type" value="Genomic_DNA"/>
</dbReference>
<name>L1JFI6_GUITC</name>
<evidence type="ECO:0000313" key="4">
    <source>
        <dbReference type="Proteomes" id="UP000011087"/>
    </source>
</evidence>
<dbReference type="AlphaFoldDB" id="L1JFI6"/>
<reference evidence="4" key="2">
    <citation type="submission" date="2012-11" db="EMBL/GenBank/DDBJ databases">
        <authorList>
            <person name="Kuo A."/>
            <person name="Curtis B.A."/>
            <person name="Tanifuji G."/>
            <person name="Burki F."/>
            <person name="Gruber A."/>
            <person name="Irimia M."/>
            <person name="Maruyama S."/>
            <person name="Arias M.C."/>
            <person name="Ball S.G."/>
            <person name="Gile G.H."/>
            <person name="Hirakawa Y."/>
            <person name="Hopkins J.F."/>
            <person name="Rensing S.A."/>
            <person name="Schmutz J."/>
            <person name="Symeonidi A."/>
            <person name="Elias M."/>
            <person name="Eveleigh R.J."/>
            <person name="Herman E.K."/>
            <person name="Klute M.J."/>
            <person name="Nakayama T."/>
            <person name="Obornik M."/>
            <person name="Reyes-Prieto A."/>
            <person name="Armbrust E.V."/>
            <person name="Aves S.J."/>
            <person name="Beiko R.G."/>
            <person name="Coutinho P."/>
            <person name="Dacks J.B."/>
            <person name="Durnford D.G."/>
            <person name="Fast N.M."/>
            <person name="Green B.R."/>
            <person name="Grisdale C."/>
            <person name="Hempe F."/>
            <person name="Henrissat B."/>
            <person name="Hoppner M.P."/>
            <person name="Ishida K.-I."/>
            <person name="Kim E."/>
            <person name="Koreny L."/>
            <person name="Kroth P.G."/>
            <person name="Liu Y."/>
            <person name="Malik S.-B."/>
            <person name="Maier U.G."/>
            <person name="McRose D."/>
            <person name="Mock T."/>
            <person name="Neilson J.A."/>
            <person name="Onodera N.T."/>
            <person name="Poole A.M."/>
            <person name="Pritham E.J."/>
            <person name="Richards T.A."/>
            <person name="Rocap G."/>
            <person name="Roy S.W."/>
            <person name="Sarai C."/>
            <person name="Schaack S."/>
            <person name="Shirato S."/>
            <person name="Slamovits C.H."/>
            <person name="Spencer D.F."/>
            <person name="Suzuki S."/>
            <person name="Worden A.Z."/>
            <person name="Zauner S."/>
            <person name="Barry K."/>
            <person name="Bell C."/>
            <person name="Bharti A.K."/>
            <person name="Crow J.A."/>
            <person name="Grimwood J."/>
            <person name="Kramer R."/>
            <person name="Lindquist E."/>
            <person name="Lucas S."/>
            <person name="Salamov A."/>
            <person name="McFadden G.I."/>
            <person name="Lane C.E."/>
            <person name="Keeling P.J."/>
            <person name="Gray M.W."/>
            <person name="Grigoriev I.V."/>
            <person name="Archibald J.M."/>
        </authorList>
    </citation>
    <scope>NUCLEOTIDE SEQUENCE</scope>
    <source>
        <strain evidence="4">CCMP2712</strain>
    </source>
</reference>
<evidence type="ECO:0000313" key="3">
    <source>
        <dbReference type="EnsemblProtists" id="EKX47268"/>
    </source>
</evidence>
<dbReference type="Proteomes" id="UP000011087">
    <property type="component" value="Unassembled WGS sequence"/>
</dbReference>
<dbReference type="KEGG" id="gtt:GUITHDRAFT_106718"/>
<evidence type="ECO:0000256" key="1">
    <source>
        <dbReference type="SAM" id="MobiDB-lite"/>
    </source>
</evidence>
<reference evidence="2 4" key="1">
    <citation type="journal article" date="2012" name="Nature">
        <title>Algal genomes reveal evolutionary mosaicism and the fate of nucleomorphs.</title>
        <authorList>
            <consortium name="DOE Joint Genome Institute"/>
            <person name="Curtis B.A."/>
            <person name="Tanifuji G."/>
            <person name="Burki F."/>
            <person name="Gruber A."/>
            <person name="Irimia M."/>
            <person name="Maruyama S."/>
            <person name="Arias M.C."/>
            <person name="Ball S.G."/>
            <person name="Gile G.H."/>
            <person name="Hirakawa Y."/>
            <person name="Hopkins J.F."/>
            <person name="Kuo A."/>
            <person name="Rensing S.A."/>
            <person name="Schmutz J."/>
            <person name="Symeonidi A."/>
            <person name="Elias M."/>
            <person name="Eveleigh R.J."/>
            <person name="Herman E.K."/>
            <person name="Klute M.J."/>
            <person name="Nakayama T."/>
            <person name="Obornik M."/>
            <person name="Reyes-Prieto A."/>
            <person name="Armbrust E.V."/>
            <person name="Aves S.J."/>
            <person name="Beiko R.G."/>
            <person name="Coutinho P."/>
            <person name="Dacks J.B."/>
            <person name="Durnford D.G."/>
            <person name="Fast N.M."/>
            <person name="Green B.R."/>
            <person name="Grisdale C.J."/>
            <person name="Hempel F."/>
            <person name="Henrissat B."/>
            <person name="Hoppner M.P."/>
            <person name="Ishida K."/>
            <person name="Kim E."/>
            <person name="Koreny L."/>
            <person name="Kroth P.G."/>
            <person name="Liu Y."/>
            <person name="Malik S.B."/>
            <person name="Maier U.G."/>
            <person name="McRose D."/>
            <person name="Mock T."/>
            <person name="Neilson J.A."/>
            <person name="Onodera N.T."/>
            <person name="Poole A.M."/>
            <person name="Pritham E.J."/>
            <person name="Richards T.A."/>
            <person name="Rocap G."/>
            <person name="Roy S.W."/>
            <person name="Sarai C."/>
            <person name="Schaack S."/>
            <person name="Shirato S."/>
            <person name="Slamovits C.H."/>
            <person name="Spencer D.F."/>
            <person name="Suzuki S."/>
            <person name="Worden A.Z."/>
            <person name="Zauner S."/>
            <person name="Barry K."/>
            <person name="Bell C."/>
            <person name="Bharti A.K."/>
            <person name="Crow J.A."/>
            <person name="Grimwood J."/>
            <person name="Kramer R."/>
            <person name="Lindquist E."/>
            <person name="Lucas S."/>
            <person name="Salamov A."/>
            <person name="McFadden G.I."/>
            <person name="Lane C.E."/>
            <person name="Keeling P.J."/>
            <person name="Gray M.W."/>
            <person name="Grigoriev I.V."/>
            <person name="Archibald J.M."/>
        </authorList>
    </citation>
    <scope>NUCLEOTIDE SEQUENCE</scope>
    <source>
        <strain evidence="2 4">CCMP2712</strain>
    </source>
</reference>
<dbReference type="PaxDb" id="55529-EKX47268"/>
<keyword evidence="4" id="KW-1185">Reference proteome</keyword>
<accession>L1JFI6</accession>
<gene>
    <name evidence="2" type="ORF">GUITHDRAFT_106718</name>
</gene>